<sequence length="1135" mass="125243">MSIMNDRYHSIHMGCFKSSKMRRVVGLTFLFIATAVMQVQASTYLQQMTLHEKNTSLENIFRLIEKQSNYHVLYDKLDIQKAGNVTIDLNDGSVEEVLNQCFKNQPLSYRIFSSTIVIKKDPAKAEKLPQQQQVKGQVNDDTGQSLPGVSIKIKNAQGGTTTDAAGKFALSVPDLNITLVFSSIGFTTQEVPLAGKTTLNVDLKTESKTLSSVVVVGYGSTRKSDLTGSVVAVKAEALAQRPATNVEQQLSGKVSGVNVSTNSGRPGGNTNIVIRGANSINSSNNPLYVVDGVVLSNGVTDVSPISYLNPNDIESMNVLKDASATAIYGARGANGVILITTKRGQSGGQISYSSYASISKMARKLDVLNSAEFDAVQDASYRNAAKYDPAGFASGKYRDPAAIRKSLPSLYDANGKAIYDTDWQKEATREAFSQNQNLAFTGGNAETTYGVFMNYANEQGILRESFLKRYSGRFVFDSQIKPWMKVGGSLTFNNVEENRVDNGQGGLNVTRMLIETLPIVPLRYPDGSFGTNAAYPDMEGGENPVNLQLNRKDLFKTQSNIGNVYADIKILKDLQFKSTLGINVVNQTENFYSGRFLRQQSADVQGEADITDTRTNYWQSENYFTYNKKINDNHRLEAVVGISWQHSDRNTNKSGAQGFTDDFYQYYNLGVGAVPLAPTSGYEKYTFNSYFGRVNYTIKDRYMFTVTDRYDGSSRFGNDFKYGNFPSGVFAWRVSEEDFMKNSKVISNLKLRTSYGLTGNSEIGQYRSLSSLENSTAIFGGTRASGVGINSLANPDLKWEKTGQFDAGFELGLFQNRISIESDIYYKKTTNMLLDAPVPTSSGYTSIYKNIGSLSNKGFEFSITSANIKSKNFDWSTTFNIAINNSKILALGDANDDIFPDPYFLSNTNIIRVGESVGSFYGLIREGTWGTAETAEAARFNAKPGDIRHKDVNGDGQINDADRVILGKGTPTGYGTFSNTFKYKNLDLTVDIQYSYGNDILNLSRHSAEDRTGQANSYATVLNGWTPENQNTMIAENRPSLAGYTTTVDSHMVEDGSYIRGRNLLLGYNFPSAVTKKLKLNNLRVYASVQNFFLITKYTGYDPEVTTYANNFSQGITFFDYPKPRVFLLGVNVSL</sequence>
<keyword evidence="9 10" id="KW-0998">Cell outer membrane</keyword>
<dbReference type="STRING" id="425514.SAMN05443550_10281"/>
<evidence type="ECO:0000256" key="7">
    <source>
        <dbReference type="ARBA" id="ARBA00023077"/>
    </source>
</evidence>
<keyword evidence="4" id="KW-0410">Iron transport</keyword>
<dbReference type="InterPro" id="IPR023996">
    <property type="entry name" value="TonB-dep_OMP_SusC/RagA"/>
</dbReference>
<gene>
    <name evidence="13" type="ORF">SAMN05443550_10281</name>
</gene>
<evidence type="ECO:0000256" key="11">
    <source>
        <dbReference type="RuleBase" id="RU003357"/>
    </source>
</evidence>
<dbReference type="Pfam" id="PF00593">
    <property type="entry name" value="TonB_dep_Rec_b-barrel"/>
    <property type="match status" value="1"/>
</dbReference>
<dbReference type="SUPFAM" id="SSF56935">
    <property type="entry name" value="Porins"/>
    <property type="match status" value="1"/>
</dbReference>
<dbReference type="GO" id="GO:0009279">
    <property type="term" value="C:cell outer membrane"/>
    <property type="evidence" value="ECO:0007669"/>
    <property type="project" value="UniProtKB-SubCell"/>
</dbReference>
<comment type="similarity">
    <text evidence="10 11">Belongs to the TonB-dependent receptor family.</text>
</comment>
<dbReference type="InterPro" id="IPR008969">
    <property type="entry name" value="CarboxyPept-like_regulatory"/>
</dbReference>
<name>A0A1H3YNW4_9SPHI</name>
<dbReference type="SMART" id="SM00965">
    <property type="entry name" value="STN"/>
    <property type="match status" value="1"/>
</dbReference>
<evidence type="ECO:0000256" key="8">
    <source>
        <dbReference type="ARBA" id="ARBA00023136"/>
    </source>
</evidence>
<evidence type="ECO:0000256" key="5">
    <source>
        <dbReference type="ARBA" id="ARBA00022692"/>
    </source>
</evidence>
<organism evidence="13 14">
    <name type="scientific">Pedobacter hartonius</name>
    <dbReference type="NCBI Taxonomy" id="425514"/>
    <lineage>
        <taxon>Bacteria</taxon>
        <taxon>Pseudomonadati</taxon>
        <taxon>Bacteroidota</taxon>
        <taxon>Sphingobacteriia</taxon>
        <taxon>Sphingobacteriales</taxon>
        <taxon>Sphingobacteriaceae</taxon>
        <taxon>Pedobacter</taxon>
    </lineage>
</organism>
<proteinExistence type="inferred from homology"/>
<dbReference type="InterPro" id="IPR023997">
    <property type="entry name" value="TonB-dep_OMP_SusC/RagA_CS"/>
</dbReference>
<dbReference type="NCBIfam" id="TIGR04056">
    <property type="entry name" value="OMP_RagA_SusC"/>
    <property type="match status" value="1"/>
</dbReference>
<evidence type="ECO:0000256" key="10">
    <source>
        <dbReference type="PROSITE-ProRule" id="PRU01360"/>
    </source>
</evidence>
<keyword evidence="3 10" id="KW-1134">Transmembrane beta strand</keyword>
<dbReference type="InterPro" id="IPR012910">
    <property type="entry name" value="Plug_dom"/>
</dbReference>
<dbReference type="Pfam" id="PF13715">
    <property type="entry name" value="CarbopepD_reg_2"/>
    <property type="match status" value="1"/>
</dbReference>
<keyword evidence="5 10" id="KW-0812">Transmembrane</keyword>
<dbReference type="InterPro" id="IPR037066">
    <property type="entry name" value="Plug_dom_sf"/>
</dbReference>
<keyword evidence="2 10" id="KW-0813">Transport</keyword>
<dbReference type="Gene3D" id="2.60.40.1120">
    <property type="entry name" value="Carboxypeptidase-like, regulatory domain"/>
    <property type="match status" value="1"/>
</dbReference>
<dbReference type="AlphaFoldDB" id="A0A1H3YNW4"/>
<comment type="subcellular location">
    <subcellularLocation>
        <location evidence="1 10">Cell outer membrane</location>
        <topology evidence="1 10">Multi-pass membrane protein</topology>
    </subcellularLocation>
</comment>
<dbReference type="PROSITE" id="PS52016">
    <property type="entry name" value="TONB_DEPENDENT_REC_3"/>
    <property type="match status" value="1"/>
</dbReference>
<keyword evidence="4" id="KW-0406">Ion transport</keyword>
<dbReference type="SUPFAM" id="SSF49464">
    <property type="entry name" value="Carboxypeptidase regulatory domain-like"/>
    <property type="match status" value="1"/>
</dbReference>
<dbReference type="Proteomes" id="UP000198850">
    <property type="component" value="Unassembled WGS sequence"/>
</dbReference>
<protein>
    <submittedName>
        <fullName evidence="13">TonB-linked outer membrane protein, SusC/RagA family</fullName>
    </submittedName>
</protein>
<dbReference type="InterPro" id="IPR036942">
    <property type="entry name" value="Beta-barrel_TonB_sf"/>
</dbReference>
<evidence type="ECO:0000313" key="14">
    <source>
        <dbReference type="Proteomes" id="UP000198850"/>
    </source>
</evidence>
<dbReference type="EMBL" id="FNRA01000002">
    <property type="protein sequence ID" value="SEA13289.1"/>
    <property type="molecule type" value="Genomic_DNA"/>
</dbReference>
<keyword evidence="7 11" id="KW-0798">TonB box</keyword>
<evidence type="ECO:0000256" key="1">
    <source>
        <dbReference type="ARBA" id="ARBA00004571"/>
    </source>
</evidence>
<dbReference type="InterPro" id="IPR000531">
    <property type="entry name" value="Beta-barrel_TonB"/>
</dbReference>
<dbReference type="FunFam" id="2.170.130.10:FF:000008">
    <property type="entry name" value="SusC/RagA family TonB-linked outer membrane protein"/>
    <property type="match status" value="1"/>
</dbReference>
<keyword evidence="14" id="KW-1185">Reference proteome</keyword>
<reference evidence="13 14" key="1">
    <citation type="submission" date="2016-10" db="EMBL/GenBank/DDBJ databases">
        <authorList>
            <person name="de Groot N.N."/>
        </authorList>
    </citation>
    <scope>NUCLEOTIDE SEQUENCE [LARGE SCALE GENOMIC DNA]</scope>
    <source>
        <strain evidence="13 14">DSM 19033</strain>
    </source>
</reference>
<dbReference type="GO" id="GO:0006826">
    <property type="term" value="P:iron ion transport"/>
    <property type="evidence" value="ECO:0007669"/>
    <property type="project" value="UniProtKB-KW"/>
</dbReference>
<dbReference type="Pfam" id="PF07715">
    <property type="entry name" value="Plug"/>
    <property type="match status" value="1"/>
</dbReference>
<dbReference type="NCBIfam" id="TIGR04057">
    <property type="entry name" value="SusC_RagA_signa"/>
    <property type="match status" value="1"/>
</dbReference>
<evidence type="ECO:0000256" key="3">
    <source>
        <dbReference type="ARBA" id="ARBA00022452"/>
    </source>
</evidence>
<evidence type="ECO:0000256" key="9">
    <source>
        <dbReference type="ARBA" id="ARBA00023237"/>
    </source>
</evidence>
<dbReference type="Gene3D" id="2.170.130.10">
    <property type="entry name" value="TonB-dependent receptor, plug domain"/>
    <property type="match status" value="1"/>
</dbReference>
<dbReference type="Gene3D" id="2.40.170.20">
    <property type="entry name" value="TonB-dependent receptor, beta-barrel domain"/>
    <property type="match status" value="1"/>
</dbReference>
<evidence type="ECO:0000256" key="4">
    <source>
        <dbReference type="ARBA" id="ARBA00022496"/>
    </source>
</evidence>
<feature type="domain" description="Secretin/TonB short N-terminal" evidence="12">
    <location>
        <begin position="70"/>
        <end position="121"/>
    </location>
</feature>
<evidence type="ECO:0000313" key="13">
    <source>
        <dbReference type="EMBL" id="SEA13289.1"/>
    </source>
</evidence>
<evidence type="ECO:0000259" key="12">
    <source>
        <dbReference type="SMART" id="SM00965"/>
    </source>
</evidence>
<evidence type="ECO:0000256" key="6">
    <source>
        <dbReference type="ARBA" id="ARBA00023004"/>
    </source>
</evidence>
<dbReference type="InterPro" id="IPR011662">
    <property type="entry name" value="Secretin/TonB_short_N"/>
</dbReference>
<accession>A0A1H3YNW4</accession>
<keyword evidence="8 10" id="KW-0472">Membrane</keyword>
<evidence type="ECO:0000256" key="2">
    <source>
        <dbReference type="ARBA" id="ARBA00022448"/>
    </source>
</evidence>
<dbReference type="InterPro" id="IPR039426">
    <property type="entry name" value="TonB-dep_rcpt-like"/>
</dbReference>
<keyword evidence="6" id="KW-0408">Iron</keyword>